<protein>
    <submittedName>
        <fullName evidence="1">Uncharacterized protein</fullName>
    </submittedName>
</protein>
<name>A0A397JU12_9GLOM</name>
<reference evidence="1 2" key="1">
    <citation type="submission" date="2018-08" db="EMBL/GenBank/DDBJ databases">
        <title>Genome and evolution of the arbuscular mycorrhizal fungus Diversispora epigaea (formerly Glomus versiforme) and its bacterial endosymbionts.</title>
        <authorList>
            <person name="Sun X."/>
            <person name="Fei Z."/>
            <person name="Harrison M."/>
        </authorList>
    </citation>
    <scope>NUCLEOTIDE SEQUENCE [LARGE SCALE GENOMIC DNA]</scope>
    <source>
        <strain evidence="1 2">IT104</strain>
    </source>
</reference>
<organism evidence="1 2">
    <name type="scientific">Diversispora epigaea</name>
    <dbReference type="NCBI Taxonomy" id="1348612"/>
    <lineage>
        <taxon>Eukaryota</taxon>
        <taxon>Fungi</taxon>
        <taxon>Fungi incertae sedis</taxon>
        <taxon>Mucoromycota</taxon>
        <taxon>Glomeromycotina</taxon>
        <taxon>Glomeromycetes</taxon>
        <taxon>Diversisporales</taxon>
        <taxon>Diversisporaceae</taxon>
        <taxon>Diversispora</taxon>
    </lineage>
</organism>
<evidence type="ECO:0000313" key="1">
    <source>
        <dbReference type="EMBL" id="RHZ88694.1"/>
    </source>
</evidence>
<evidence type="ECO:0000313" key="2">
    <source>
        <dbReference type="Proteomes" id="UP000266861"/>
    </source>
</evidence>
<sequence>MTRKCLFPHDSNSDTRHIIKRIISGINGKGKITSLTEDFEILLGNYGTHGESNLSLLTLEYNRKCSISIERNDK</sequence>
<gene>
    <name evidence="1" type="ORF">Glove_21g318</name>
</gene>
<dbReference type="EMBL" id="PQFF01000019">
    <property type="protein sequence ID" value="RHZ88694.1"/>
    <property type="molecule type" value="Genomic_DNA"/>
</dbReference>
<dbReference type="AlphaFoldDB" id="A0A397JU12"/>
<comment type="caution">
    <text evidence="1">The sequence shown here is derived from an EMBL/GenBank/DDBJ whole genome shotgun (WGS) entry which is preliminary data.</text>
</comment>
<keyword evidence="2" id="KW-1185">Reference proteome</keyword>
<accession>A0A397JU12</accession>
<proteinExistence type="predicted"/>
<dbReference type="Proteomes" id="UP000266861">
    <property type="component" value="Unassembled WGS sequence"/>
</dbReference>